<dbReference type="EMBL" id="BAAAPZ010000008">
    <property type="protein sequence ID" value="GAA2100160.1"/>
    <property type="molecule type" value="Genomic_DNA"/>
</dbReference>
<feature type="transmembrane region" description="Helical" evidence="1">
    <location>
        <begin position="39"/>
        <end position="63"/>
    </location>
</feature>
<name>A0ABN2WX85_9MICO</name>
<sequence>MLPAAWIALITTPLGDWLPPHRDELLSGESTGSGIAAAHAAWLLPTFLAIGAVAVVAGISLLVSQVPRPPARAVLRITDADGKLLGSLEPEVFERALAENMTKVPGVLDVDVRFGGSTQSPWVQATTTLAEEAEMAWVVQLLRARLVRDAETTLATAPETVDLLVRLRTGRSSRNAALGLSAGERAPVREAVLR</sequence>
<gene>
    <name evidence="2" type="ORF">GCM10009823_22380</name>
</gene>
<evidence type="ECO:0000256" key="1">
    <source>
        <dbReference type="SAM" id="Phobius"/>
    </source>
</evidence>
<evidence type="ECO:0008006" key="4">
    <source>
        <dbReference type="Google" id="ProtNLM"/>
    </source>
</evidence>
<dbReference type="Proteomes" id="UP001500984">
    <property type="component" value="Unassembled WGS sequence"/>
</dbReference>
<reference evidence="2 3" key="1">
    <citation type="journal article" date="2019" name="Int. J. Syst. Evol. Microbiol.">
        <title>The Global Catalogue of Microorganisms (GCM) 10K type strain sequencing project: providing services to taxonomists for standard genome sequencing and annotation.</title>
        <authorList>
            <consortium name="The Broad Institute Genomics Platform"/>
            <consortium name="The Broad Institute Genome Sequencing Center for Infectious Disease"/>
            <person name="Wu L."/>
            <person name="Ma J."/>
        </authorList>
    </citation>
    <scope>NUCLEOTIDE SEQUENCE [LARGE SCALE GENOMIC DNA]</scope>
    <source>
        <strain evidence="2 3">JCM 15900</strain>
    </source>
</reference>
<evidence type="ECO:0000313" key="3">
    <source>
        <dbReference type="Proteomes" id="UP001500984"/>
    </source>
</evidence>
<accession>A0ABN2WX85</accession>
<keyword evidence="1" id="KW-0812">Transmembrane</keyword>
<keyword evidence="1" id="KW-1133">Transmembrane helix</keyword>
<keyword evidence="1" id="KW-0472">Membrane</keyword>
<keyword evidence="3" id="KW-1185">Reference proteome</keyword>
<proteinExistence type="predicted"/>
<organism evidence="2 3">
    <name type="scientific">Brevibacterium salitolerans</name>
    <dbReference type="NCBI Taxonomy" id="1403566"/>
    <lineage>
        <taxon>Bacteria</taxon>
        <taxon>Bacillati</taxon>
        <taxon>Actinomycetota</taxon>
        <taxon>Actinomycetes</taxon>
        <taxon>Micrococcales</taxon>
        <taxon>Brevibacteriaceae</taxon>
        <taxon>Brevibacterium</taxon>
    </lineage>
</organism>
<protein>
    <recommendedName>
        <fullName evidence="4">Alkaline shock response membrane anchor protein AmaP</fullName>
    </recommendedName>
</protein>
<comment type="caution">
    <text evidence="2">The sequence shown here is derived from an EMBL/GenBank/DDBJ whole genome shotgun (WGS) entry which is preliminary data.</text>
</comment>
<evidence type="ECO:0000313" key="2">
    <source>
        <dbReference type="EMBL" id="GAA2100160.1"/>
    </source>
</evidence>